<gene>
    <name evidence="6" type="ORF">BN1095_560051</name>
    <name evidence="5" type="ORF">BN1096_740032</name>
    <name evidence="4" type="ORF">BN1097_500063</name>
</gene>
<accession>A0A069A800</accession>
<name>A0A069A800_CLODI</name>
<evidence type="ECO:0000313" key="4">
    <source>
        <dbReference type="EMBL" id="CDS85478.1"/>
    </source>
</evidence>
<comment type="similarity">
    <text evidence="1">Belongs to the nitroreductase family.</text>
</comment>
<dbReference type="CDD" id="cd02136">
    <property type="entry name" value="PnbA_NfnB-like"/>
    <property type="match status" value="1"/>
</dbReference>
<feature type="domain" description="Nitroreductase" evidence="3">
    <location>
        <begin position="6"/>
        <end position="177"/>
    </location>
</feature>
<sequence length="197" mass="22432">MISDSISKRRSIRKYKNQSISHETIEKIIEAGINAPSSKNRQPWRFVVITEKEKESMLKAMRKGIQNEINDNGLLPGSRQHIAGANYTVEIMKQAPVTIFILNILGKSPLEKLSPEERFYEMANMQSIGAAIQNMSLTAVELGLGSLWICDVYFAYRELCEWLNTDSQLVAAISLGYPDEEPSRRPRLQLSDVTEWR</sequence>
<dbReference type="AlphaFoldDB" id="A0A069A800"/>
<dbReference type="PANTHER" id="PTHR43673">
    <property type="entry name" value="NAD(P)H NITROREDUCTASE YDGI-RELATED"/>
    <property type="match status" value="1"/>
</dbReference>
<evidence type="ECO:0000256" key="1">
    <source>
        <dbReference type="ARBA" id="ARBA00007118"/>
    </source>
</evidence>
<dbReference type="SUPFAM" id="SSF55469">
    <property type="entry name" value="FMN-dependent nitroreductase-like"/>
    <property type="match status" value="1"/>
</dbReference>
<dbReference type="RefSeq" id="WP_021363012.1">
    <property type="nucleotide sequence ID" value="NZ_BBYB01000097.1"/>
</dbReference>
<dbReference type="InterPro" id="IPR029479">
    <property type="entry name" value="Nitroreductase"/>
</dbReference>
<evidence type="ECO:0000313" key="6">
    <source>
        <dbReference type="EMBL" id="CDT55838.1"/>
    </source>
</evidence>
<proteinExistence type="inferred from homology"/>
<organism evidence="4">
    <name type="scientific">Clostridioides difficile</name>
    <name type="common">Peptoclostridium difficile</name>
    <dbReference type="NCBI Taxonomy" id="1496"/>
    <lineage>
        <taxon>Bacteria</taxon>
        <taxon>Bacillati</taxon>
        <taxon>Bacillota</taxon>
        <taxon>Clostridia</taxon>
        <taxon>Peptostreptococcales</taxon>
        <taxon>Peptostreptococcaceae</taxon>
        <taxon>Clostridioides</taxon>
    </lineage>
</organism>
<keyword evidence="2" id="KW-0560">Oxidoreductase</keyword>
<dbReference type="GO" id="GO:0016491">
    <property type="term" value="F:oxidoreductase activity"/>
    <property type="evidence" value="ECO:0007669"/>
    <property type="project" value="UniProtKB-KW"/>
</dbReference>
<evidence type="ECO:0000313" key="5">
    <source>
        <dbReference type="EMBL" id="CDS89288.1"/>
    </source>
</evidence>
<dbReference type="InterPro" id="IPR000415">
    <property type="entry name" value="Nitroreductase-like"/>
</dbReference>
<protein>
    <submittedName>
        <fullName evidence="4">Nitroreductase family protein</fullName>
    </submittedName>
    <submittedName>
        <fullName evidence="5">Putative nitroreductase</fullName>
    </submittedName>
</protein>
<dbReference type="Gene3D" id="3.40.109.10">
    <property type="entry name" value="NADH Oxidase"/>
    <property type="match status" value="1"/>
</dbReference>
<evidence type="ECO:0000259" key="3">
    <source>
        <dbReference type="Pfam" id="PF00881"/>
    </source>
</evidence>
<dbReference type="EMBL" id="LK932388">
    <property type="protein sequence ID" value="CDS85478.1"/>
    <property type="molecule type" value="Genomic_DNA"/>
</dbReference>
<dbReference type="PANTHER" id="PTHR43673:SF10">
    <property type="entry name" value="NADH DEHYDROGENASE_NAD(P)H NITROREDUCTASE XCC3605-RELATED"/>
    <property type="match status" value="1"/>
</dbReference>
<dbReference type="EMBL" id="LK933249">
    <property type="protein sequence ID" value="CDT55838.1"/>
    <property type="molecule type" value="Genomic_DNA"/>
</dbReference>
<reference evidence="4" key="1">
    <citation type="submission" date="2014-07" db="EMBL/GenBank/DDBJ databases">
        <authorList>
            <person name="Monot Marc"/>
        </authorList>
    </citation>
    <scope>NUCLEOTIDE SEQUENCE</scope>
    <source>
        <strain evidence="6">7032989</strain>
        <strain evidence="4">7032994</strain>
    </source>
</reference>
<dbReference type="Pfam" id="PF00881">
    <property type="entry name" value="Nitroreductase"/>
    <property type="match status" value="1"/>
</dbReference>
<evidence type="ECO:0000256" key="2">
    <source>
        <dbReference type="ARBA" id="ARBA00023002"/>
    </source>
</evidence>
<dbReference type="EMBL" id="LK932529">
    <property type="protein sequence ID" value="CDS89288.1"/>
    <property type="molecule type" value="Genomic_DNA"/>
</dbReference>